<name>A0A914PLA2_9BILA</name>
<protein>
    <submittedName>
        <fullName evidence="3">Uncharacterized protein</fullName>
    </submittedName>
</protein>
<dbReference type="Proteomes" id="UP000887578">
    <property type="component" value="Unplaced"/>
</dbReference>
<dbReference type="Gene3D" id="1.10.287.110">
    <property type="entry name" value="DnaJ domain"/>
    <property type="match status" value="1"/>
</dbReference>
<accession>A0A914PLA2</accession>
<evidence type="ECO:0000313" key="2">
    <source>
        <dbReference type="Proteomes" id="UP000887578"/>
    </source>
</evidence>
<dbReference type="WBParaSite" id="PDA_v2.g19226.t1">
    <property type="protein sequence ID" value="PDA_v2.g19226.t1"/>
    <property type="gene ID" value="PDA_v2.g19226"/>
</dbReference>
<reference evidence="3" key="1">
    <citation type="submission" date="2022-11" db="UniProtKB">
        <authorList>
            <consortium name="WormBaseParasite"/>
        </authorList>
    </citation>
    <scope>IDENTIFICATION</scope>
</reference>
<evidence type="ECO:0000313" key="3">
    <source>
        <dbReference type="WBParaSite" id="PDA_v2.g19226.t1"/>
    </source>
</evidence>
<feature type="region of interest" description="Disordered" evidence="1">
    <location>
        <begin position="79"/>
        <end position="101"/>
    </location>
</feature>
<dbReference type="AlphaFoldDB" id="A0A914PLA2"/>
<evidence type="ECO:0000256" key="1">
    <source>
        <dbReference type="SAM" id="MobiDB-lite"/>
    </source>
</evidence>
<organism evidence="2 3">
    <name type="scientific">Panagrolaimus davidi</name>
    <dbReference type="NCBI Taxonomy" id="227884"/>
    <lineage>
        <taxon>Eukaryota</taxon>
        <taxon>Metazoa</taxon>
        <taxon>Ecdysozoa</taxon>
        <taxon>Nematoda</taxon>
        <taxon>Chromadorea</taxon>
        <taxon>Rhabditida</taxon>
        <taxon>Tylenchina</taxon>
        <taxon>Panagrolaimomorpha</taxon>
        <taxon>Panagrolaimoidea</taxon>
        <taxon>Panagrolaimidae</taxon>
        <taxon>Panagrolaimus</taxon>
    </lineage>
</organism>
<sequence>MLPRKHVETLRMFFVPFTDCSTFNAQYKKLCHHPDKGGDTIIMTRLNALKAAMDNISPDEYPRISNAAFADHRDFREHEDIDDDASGSSFALSRFGKPDRV</sequence>
<dbReference type="SUPFAM" id="SSF46565">
    <property type="entry name" value="Chaperone J-domain"/>
    <property type="match status" value="1"/>
</dbReference>
<keyword evidence="2" id="KW-1185">Reference proteome</keyword>
<dbReference type="InterPro" id="IPR036869">
    <property type="entry name" value="J_dom_sf"/>
</dbReference>
<proteinExistence type="predicted"/>